<dbReference type="InterPro" id="IPR017871">
    <property type="entry name" value="ABC_transporter-like_CS"/>
</dbReference>
<name>A0A376YEN3_ECOLX</name>
<evidence type="ECO:0000313" key="7">
    <source>
        <dbReference type="Proteomes" id="UP000254785"/>
    </source>
</evidence>
<dbReference type="GO" id="GO:0016887">
    <property type="term" value="F:ATP hydrolysis activity"/>
    <property type="evidence" value="ECO:0007669"/>
    <property type="project" value="InterPro"/>
</dbReference>
<proteinExistence type="predicted"/>
<accession>A0A376YEN3</accession>
<evidence type="ECO:0000259" key="5">
    <source>
        <dbReference type="PROSITE" id="PS50893"/>
    </source>
</evidence>
<dbReference type="InterPro" id="IPR003439">
    <property type="entry name" value="ABC_transporter-like_ATP-bd"/>
</dbReference>
<organism evidence="6 7">
    <name type="scientific">Escherichia coli</name>
    <dbReference type="NCBI Taxonomy" id="562"/>
    <lineage>
        <taxon>Bacteria</taxon>
        <taxon>Pseudomonadati</taxon>
        <taxon>Pseudomonadota</taxon>
        <taxon>Gammaproteobacteria</taxon>
        <taxon>Enterobacterales</taxon>
        <taxon>Enterobacteriaceae</taxon>
        <taxon>Escherichia</taxon>
    </lineage>
</organism>
<sequence>MPRSKITAKKERFAPFDLEVRPGEIVGLAGLLGSGRTETAEVIFGIKPADSGTALIKGKPQNLRSPHQASVLGIGFCPEDRKNRWHHRCRLGAGKYHPRSPGPARLATSHFPQRTARDCRTLYPPACIRTPSTEQPIEFLSGGNQQKVLLSRWLLTRPQFLILDEPTRGIDVGAHAEIIRLIETLCADGLALLVISSELEELVGYADRVIIMRDRKQVAEIPLAELSVPAIMNAIAA</sequence>
<evidence type="ECO:0000313" key="6">
    <source>
        <dbReference type="EMBL" id="STJ82899.1"/>
    </source>
</evidence>
<dbReference type="InterPro" id="IPR027417">
    <property type="entry name" value="P-loop_NTPase"/>
</dbReference>
<keyword evidence="2" id="KW-0677">Repeat</keyword>
<dbReference type="PANTHER" id="PTHR43790:SF9">
    <property type="entry name" value="GALACTOFURANOSE TRANSPORTER ATP-BINDING PROTEIN YTFR"/>
    <property type="match status" value="1"/>
</dbReference>
<dbReference type="Proteomes" id="UP000254785">
    <property type="component" value="Unassembled WGS sequence"/>
</dbReference>
<keyword evidence="4 6" id="KW-0067">ATP-binding</keyword>
<dbReference type="Gene3D" id="3.40.50.300">
    <property type="entry name" value="P-loop containing nucleotide triphosphate hydrolases"/>
    <property type="match status" value="1"/>
</dbReference>
<dbReference type="PROSITE" id="PS50893">
    <property type="entry name" value="ABC_TRANSPORTER_2"/>
    <property type="match status" value="1"/>
</dbReference>
<evidence type="ECO:0000256" key="1">
    <source>
        <dbReference type="ARBA" id="ARBA00022448"/>
    </source>
</evidence>
<dbReference type="AlphaFoldDB" id="A0A376YEN3"/>
<evidence type="ECO:0000256" key="4">
    <source>
        <dbReference type="ARBA" id="ARBA00022840"/>
    </source>
</evidence>
<dbReference type="SUPFAM" id="SSF52540">
    <property type="entry name" value="P-loop containing nucleoside triphosphate hydrolases"/>
    <property type="match status" value="1"/>
</dbReference>
<dbReference type="PANTHER" id="PTHR43790">
    <property type="entry name" value="CARBOHYDRATE TRANSPORT ATP-BINDING PROTEIN MG119-RELATED"/>
    <property type="match status" value="1"/>
</dbReference>
<evidence type="ECO:0000256" key="2">
    <source>
        <dbReference type="ARBA" id="ARBA00022737"/>
    </source>
</evidence>
<dbReference type="Pfam" id="PF00005">
    <property type="entry name" value="ABC_tran"/>
    <property type="match status" value="1"/>
</dbReference>
<feature type="domain" description="ABC transporter" evidence="5">
    <location>
        <begin position="1"/>
        <end position="234"/>
    </location>
</feature>
<protein>
    <submittedName>
        <fullName evidence="6">Sugar transport system ATP-binding protein</fullName>
        <ecNumber evidence="6">3.6.3.17</ecNumber>
    </submittedName>
</protein>
<dbReference type="PROSITE" id="PS00211">
    <property type="entry name" value="ABC_TRANSPORTER_1"/>
    <property type="match status" value="1"/>
</dbReference>
<dbReference type="EC" id="3.6.3.17" evidence="6"/>
<dbReference type="CDD" id="cd03215">
    <property type="entry name" value="ABC_Carb_Monos_II"/>
    <property type="match status" value="1"/>
</dbReference>
<dbReference type="GO" id="GO:0005524">
    <property type="term" value="F:ATP binding"/>
    <property type="evidence" value="ECO:0007669"/>
    <property type="project" value="UniProtKB-KW"/>
</dbReference>
<evidence type="ECO:0000256" key="3">
    <source>
        <dbReference type="ARBA" id="ARBA00022741"/>
    </source>
</evidence>
<keyword evidence="1" id="KW-0813">Transport</keyword>
<keyword evidence="3" id="KW-0547">Nucleotide-binding</keyword>
<reference evidence="6 7" key="1">
    <citation type="submission" date="2018-06" db="EMBL/GenBank/DDBJ databases">
        <authorList>
            <consortium name="Pathogen Informatics"/>
            <person name="Doyle S."/>
        </authorList>
    </citation>
    <scope>NUCLEOTIDE SEQUENCE [LARGE SCALE GENOMIC DNA]</scope>
    <source>
        <strain evidence="6 7">NCTC9117</strain>
    </source>
</reference>
<keyword evidence="6" id="KW-0378">Hydrolase</keyword>
<dbReference type="EMBL" id="UGDC01000003">
    <property type="protein sequence ID" value="STJ82899.1"/>
    <property type="molecule type" value="Genomic_DNA"/>
</dbReference>
<dbReference type="InterPro" id="IPR050107">
    <property type="entry name" value="ABC_carbohydrate_import_ATPase"/>
</dbReference>
<gene>
    <name evidence="6" type="primary">rbsA_1</name>
    <name evidence="6" type="ORF">NCTC9117_05526</name>
</gene>
<keyword evidence="6" id="KW-0762">Sugar transport</keyword>